<dbReference type="OrthoDB" id="4502478at2759"/>
<gene>
    <name evidence="2" type="ORF">B2J93_5030</name>
</gene>
<evidence type="ECO:0000256" key="1">
    <source>
        <dbReference type="SAM" id="MobiDB-lite"/>
    </source>
</evidence>
<dbReference type="EMBL" id="MZNU01000208">
    <property type="protein sequence ID" value="OWP02808.1"/>
    <property type="molecule type" value="Genomic_DNA"/>
</dbReference>
<accession>A0A218Z494</accession>
<organism evidence="2 3">
    <name type="scientific">Diplocarpon coronariae</name>
    <dbReference type="NCBI Taxonomy" id="2795749"/>
    <lineage>
        <taxon>Eukaryota</taxon>
        <taxon>Fungi</taxon>
        <taxon>Dikarya</taxon>
        <taxon>Ascomycota</taxon>
        <taxon>Pezizomycotina</taxon>
        <taxon>Leotiomycetes</taxon>
        <taxon>Helotiales</taxon>
        <taxon>Drepanopezizaceae</taxon>
        <taxon>Diplocarpon</taxon>
    </lineage>
</organism>
<feature type="region of interest" description="Disordered" evidence="1">
    <location>
        <begin position="113"/>
        <end position="172"/>
    </location>
</feature>
<dbReference type="AlphaFoldDB" id="A0A218Z494"/>
<dbReference type="InParanoid" id="A0A218Z494"/>
<name>A0A218Z494_9HELO</name>
<dbReference type="Proteomes" id="UP000242519">
    <property type="component" value="Unassembled WGS sequence"/>
</dbReference>
<sequence>MSDLGPLAMSQTKEDLLNHLSLPPQTYDLMSKETDRVYQWLISDKSHLKDNCKRSPPYDWSDIKEGSKDMAMNDIICNGDPYTQYYWEIGRLDGNWVAKWFLYHKFRYRDGRNRSHQQDINKRHDKTGKRDSTTGASIPDQYDDGNLSYRAAPQPAYGSGHGGKFYDPVRDV</sequence>
<keyword evidence="3" id="KW-1185">Reference proteome</keyword>
<evidence type="ECO:0000313" key="3">
    <source>
        <dbReference type="Proteomes" id="UP000242519"/>
    </source>
</evidence>
<feature type="compositionally biased region" description="Basic and acidic residues" evidence="1">
    <location>
        <begin position="113"/>
        <end position="132"/>
    </location>
</feature>
<reference evidence="2 3" key="1">
    <citation type="submission" date="2017-04" db="EMBL/GenBank/DDBJ databases">
        <title>Draft genome sequence of Marssonina coronaria NL1: causal agent of apple blotch.</title>
        <authorList>
            <person name="Cheng Q."/>
        </authorList>
    </citation>
    <scope>NUCLEOTIDE SEQUENCE [LARGE SCALE GENOMIC DNA]</scope>
    <source>
        <strain evidence="2 3">NL1</strain>
    </source>
</reference>
<protein>
    <submittedName>
        <fullName evidence="2">Uncharacterized protein</fullName>
    </submittedName>
</protein>
<proteinExistence type="predicted"/>
<comment type="caution">
    <text evidence="2">The sequence shown here is derived from an EMBL/GenBank/DDBJ whole genome shotgun (WGS) entry which is preliminary data.</text>
</comment>
<evidence type="ECO:0000313" key="2">
    <source>
        <dbReference type="EMBL" id="OWP02808.1"/>
    </source>
</evidence>